<keyword evidence="3" id="KW-0645">Protease</keyword>
<comment type="caution">
    <text evidence="12">The sequence shown here is derived from an EMBL/GenBank/DDBJ whole genome shotgun (WGS) entry which is preliminary data.</text>
</comment>
<feature type="coiled-coil region" evidence="7">
    <location>
        <begin position="586"/>
        <end position="613"/>
    </location>
</feature>
<accession>A0A9P4TBJ2</accession>
<dbReference type="GO" id="GO:0006508">
    <property type="term" value="P:proteolysis"/>
    <property type="evidence" value="ECO:0007669"/>
    <property type="project" value="UniProtKB-KW"/>
</dbReference>
<evidence type="ECO:0000256" key="6">
    <source>
        <dbReference type="ARBA" id="ARBA00022807"/>
    </source>
</evidence>
<proteinExistence type="predicted"/>
<dbReference type="InterPro" id="IPR022105">
    <property type="entry name" value="DUF3645"/>
</dbReference>
<feature type="domain" description="DUF3645" evidence="10">
    <location>
        <begin position="2383"/>
        <end position="2415"/>
    </location>
</feature>
<feature type="domain" description="DUF3638" evidence="9">
    <location>
        <begin position="2037"/>
        <end position="2260"/>
    </location>
</feature>
<protein>
    <recommendedName>
        <fullName evidence="2">ubiquitinyl hydrolase 1</fullName>
        <ecNumber evidence="2">3.4.19.12</ecNumber>
    </recommendedName>
</protein>
<evidence type="ECO:0000256" key="2">
    <source>
        <dbReference type="ARBA" id="ARBA00012759"/>
    </source>
</evidence>
<dbReference type="Pfam" id="PF12359">
    <property type="entry name" value="DUF3645"/>
    <property type="match status" value="1"/>
</dbReference>
<dbReference type="GO" id="GO:0004843">
    <property type="term" value="F:cysteine-type deubiquitinase activity"/>
    <property type="evidence" value="ECO:0007669"/>
    <property type="project" value="UniProtKB-EC"/>
</dbReference>
<comment type="catalytic activity">
    <reaction evidence="1">
        <text>Thiol-dependent hydrolysis of ester, thioester, amide, peptide and isopeptide bonds formed by the C-terminal Gly of ubiquitin (a 76-residue protein attached to proteins as an intracellular targeting signal).</text>
        <dbReference type="EC" id="3.4.19.12"/>
    </reaction>
</comment>
<reference evidence="12" key="1">
    <citation type="submission" date="2019-04" db="EMBL/GenBank/DDBJ databases">
        <title>Sequencing of skin fungus with MAO and IRED activity.</title>
        <authorList>
            <person name="Marsaioli A.J."/>
            <person name="Bonatto J.M.C."/>
            <person name="Reis Junior O."/>
        </authorList>
    </citation>
    <scope>NUCLEOTIDE SEQUENCE</scope>
    <source>
        <strain evidence="12">30M1</strain>
    </source>
</reference>
<dbReference type="OrthoDB" id="3182339at2759"/>
<dbReference type="InterPro" id="IPR051346">
    <property type="entry name" value="OTU_Deubiquitinase"/>
</dbReference>
<organism evidence="12 13">
    <name type="scientific">Curvularia kusanoi</name>
    <name type="common">Cochliobolus kusanoi</name>
    <dbReference type="NCBI Taxonomy" id="90978"/>
    <lineage>
        <taxon>Eukaryota</taxon>
        <taxon>Fungi</taxon>
        <taxon>Dikarya</taxon>
        <taxon>Ascomycota</taxon>
        <taxon>Pezizomycotina</taxon>
        <taxon>Dothideomycetes</taxon>
        <taxon>Pleosporomycetidae</taxon>
        <taxon>Pleosporales</taxon>
        <taxon>Pleosporineae</taxon>
        <taxon>Pleosporaceae</taxon>
        <taxon>Curvularia</taxon>
    </lineage>
</organism>
<dbReference type="PANTHER" id="PTHR13367">
    <property type="entry name" value="UBIQUITIN THIOESTERASE"/>
    <property type="match status" value="1"/>
</dbReference>
<keyword evidence="5" id="KW-0378">Hydrolase</keyword>
<sequence length="3120" mass="354305">MALSGGGRPSEQSTSYLVNHVVLPPQLPQSDDFDAENERFLLAAVVSALRALKPFTANEHTSVLSNAIVTIENIQRSQDSFGNISDAELCKLLNELAHGTNGGSIPLELKAQNAGIIISSDRSNIVFESFELAPDNKNAMLKGRLVRRFPGLAVSIPASKLQEKGLQNMLSRTLAKLSTQAALDFQPVAYKGGQQHVEERDTTHPGMVTEFLMNTIAALGTAATVTQITKNTREEVLWDNCKQPWRRSPMWLLLRVTLQSHFTRQGSEPPATDSMYKVFLVQLLSLMLSYVQLHWKTLGSGPMYAVNAKMLRRLRKLEMLSQLGCVTTAWFDSIQKHMEKAFAFMDEKWRIEAHHSGADLATVSIKSLRPETALDIQLHALDTFLSSIKNRQATLAAFNFCPSHPYASFTKKDLPQNFRAANDQQYFLLAAVETWVENHLQNWIEEHKQEQTTCQQLHDFINNYHNSAVAAYSGIPRSMSTMYLTVLEAWVACDKSACSLFPLLGKYRPEVPLSELQCLMLPLRSQMQRLREVEQYIQLREVNSTSAVSLFRDFGNVSSFAVQYYEQSSDLQALLRQIQDDATQRRSEKCEELARLKSQYNKLMIEYEAEDCQHVEIIYNRYFGYTKTVHSRHCRRCSLKKQAANLGIEIFEWPVSTDPSVAKATVFELQVPGSYSAWRDATMFLIFNALGCKSHRGERPQFQHTLANHLHLSRLLRPGHSERRLIPMSTIKPHSVTHRKNKKAIPNLEEKDVCLQSALKYRYYDKSTQTFTAMQFPNGDLPRKCLHQMPARSEALGRFLTRLPSSPDGVQPNEMIASLSECPPHFSIEEYKAFGALSFGCEIIYSNILTQLSMPTLDFSKIETQCLVLQTVTQAGLAGADVERVNHRILTDHAFGAVFIAHIEDAAKRVEENWESWRALATYIRLACRTASLTKHLEVRQRCLEFLRKARRTSTIWFHRLKARAASSINSDQRTDLFCSVANIALVGVTTFDIENEFLDVVLQQEGAISSLLQFSIAIHENKGILSDSERLDRSALQVWRSLMYRICTKLRDWIFRDCSGLNEAVLLFWSAFRPKASPGWTELDCIHLHWLRIDSGTLPVHINLLTGELLVNGLPLTRLPSEYLEHQMYEPLFSASALEVAPTDEPGMRFSAKATHRGHELHFGMSRADMLIVAKTENKKYDLVPPRLLIDMMPQAFTTSYIHWYDHSTGDVVFRSREDPWQDCGVEEWHLKRHGASWRMQKGDQALLNSTSRDAQCISALFRSIEDKSHIHIAYEQRSRTLRIDIPRLKLDFLVRSGKDQIYSRQYRGMYIDDDQKMGTLVGLTSKLVLRSSSTARSRLVLIPEGAVSYGKTPGHHLKVSISRQYDTTIHAYQLDQTLRRVLDNGALQSKLLLCYLHALTSHWLPDDLTGCTGTEAALTILRSSAVRSFSGLTLENIGLLNKIATLSPSRQYYPRHLRLMQQIEWDPRLSFGSQHVDFQVTVKEIFNHEKSMSLFHRKDTFSALGGESLAWMHNTDPDLHHRASVRSSTFSVAEFGAEHFSTDYDTRYEARDRRQKSERGQRAFLAASMVLRGQALLDQKIPQLQVYQRYFNNNKVKGFTNATNLPEINYDSFWTTSPSVIMQDIWCSLHHLLTKKRTSTNDFDVMIWLSTMAYALKADMDLVRAFVGLYRDPQLASCQIPTKSLLDLSRGSVFNYPNVKSAASSNARSYEDSSEAQMPKLEVESEQVHLSRIESLFQSRKDLAVDEFVAHLQRQWPCAQPTAPKSVDINKYLDVASAMKEVRSAFQSWYDNRGFQEYIRTVSDVIERLPAALIPIPRFDEKAPGQKIQVASDCRCCNLATIFGSGPPVIASRSKFPQIPELSSSPSGPPASSVCNAENQLQAFCRKLDVYAKTPCEQRYVDYLRSSCKSLHEREEIRHSHAVLIDTGAEESLRLYLSTWEERFEVFNRELEQVLRAGSLRSDAVAFSIRMAPRLSPLYWLKQLNLDYYNLLSESWSEVMIAYGLAVTSVQQAQRLVGLLNNPVELDEELQHIGHTNWSPNEYPETLLLEAESGILVREVQANIAINMMRPPEHQNTVMQLNMGEGKSSTIVPIVAAGMSDRSRLVRVVVAKPQSKQMLDMLIAKLGGLMNRRIYHMPFSRDLRLDREEAQAIRELYQDCMARRGILLVQPEHILSFKLMGVESALTNKSEVAVSLLGTEQWFHNVSRDIVDESDENFSVKFELIYTMGSQRSIDFAPDRWILIQEILGLIPRLANQVRSELPQSIELHNDHQNRYPRVRILRDDGAEKLLAYLAAHFIKNGLVGLPICNQPKDVQEAILKFISTTDLTAKEIESVEQSRFWTPTTKDPLLLLRGFIAGGVLKFTMSQKRWRVNYGLDTMRIPSTPLAVPYRAKDTPSPRSEFSHPDVVIMLTLLSYYYGGLSDDELFDSFVHLLKSDQASIQYDEWVKTASSDLPDAFRQISGISIRDRIMCTEQIFPHLRYSRAVINYYLTFLVFPKAMKEFPSKLSASGWDLSEVKIHPTTGFSGTNDTLHVLPLSMNHLDLPSQSHTNALVLGYLLQQETSVEKLPIRSEGTDAEHLLGVINTLEPEVRVILDVGAQILEMDNTQLAQCWLNMRQDERTEAVVFFSNNELSVLDLSGRIESFQTSPFANQLDRCLVYLDEAHTRGTDLQLPRNYRAAVTLGAGLTKDRLVQACMRLRKLGKGQSVVFMASQEICTKICEQTEQSPDEAITVVNVLCWSIRETWLDLSRSMPLWAVQGHRYETSKSIVRDDRMTMTEAEKFLEDEAQSIEDRYAPITARTLHPIFQDLSDPNIRAIHDRCVEFQALELNAASLQEEQERELSPEIEEERQIERPPRMDAEAHKTHPDLSHLALTGVLRHGSPAFEPAFQALRSTSAAKHFALTQFPRQLLVTKDFMQTVKPPSGSKKADFVADSYQRPVQWIVSVPDQAQPNVLTHLVILSPFEANQLQNTIAKNGAVTLHLFAPRFNASFAPLDDLKLFNVGRDFTQTRVPESLKVQLNLFSGSLYLRSFAEYQHLCDFLGLLRDPVGSNQQVFADGFIDPPNGTWGLKTSPVQFLRALLMKIRKEGEGVEKTHMGRLLGGVRLEECDFEAETP</sequence>
<evidence type="ECO:0000256" key="3">
    <source>
        <dbReference type="ARBA" id="ARBA00022670"/>
    </source>
</evidence>
<dbReference type="Pfam" id="PF12340">
    <property type="entry name" value="DUF3638"/>
    <property type="match status" value="1"/>
</dbReference>
<evidence type="ECO:0000313" key="12">
    <source>
        <dbReference type="EMBL" id="KAF3000220.1"/>
    </source>
</evidence>
<evidence type="ECO:0000259" key="10">
    <source>
        <dbReference type="Pfam" id="PF12359"/>
    </source>
</evidence>
<evidence type="ECO:0000256" key="1">
    <source>
        <dbReference type="ARBA" id="ARBA00000707"/>
    </source>
</evidence>
<feature type="domain" description="DUF6606" evidence="11">
    <location>
        <begin position="17"/>
        <end position="288"/>
    </location>
</feature>
<evidence type="ECO:0000259" key="11">
    <source>
        <dbReference type="Pfam" id="PF20255"/>
    </source>
</evidence>
<dbReference type="InterPro" id="IPR046541">
    <property type="entry name" value="DUF6606"/>
</dbReference>
<evidence type="ECO:0000256" key="7">
    <source>
        <dbReference type="SAM" id="Coils"/>
    </source>
</evidence>
<keyword evidence="7" id="KW-0175">Coiled coil</keyword>
<dbReference type="Proteomes" id="UP000801428">
    <property type="component" value="Unassembled WGS sequence"/>
</dbReference>
<dbReference type="Pfam" id="PF20255">
    <property type="entry name" value="DUF6606"/>
    <property type="match status" value="1"/>
</dbReference>
<keyword evidence="6" id="KW-0788">Thiol protease</keyword>
<evidence type="ECO:0000259" key="9">
    <source>
        <dbReference type="Pfam" id="PF12340"/>
    </source>
</evidence>
<dbReference type="EC" id="3.4.19.12" evidence="2"/>
<evidence type="ECO:0000256" key="5">
    <source>
        <dbReference type="ARBA" id="ARBA00022801"/>
    </source>
</evidence>
<dbReference type="InterPro" id="IPR022099">
    <property type="entry name" value="DUF3638"/>
</dbReference>
<keyword evidence="13" id="KW-1185">Reference proteome</keyword>
<feature type="region of interest" description="Disordered" evidence="8">
    <location>
        <begin position="2839"/>
        <end position="2858"/>
    </location>
</feature>
<evidence type="ECO:0000256" key="8">
    <source>
        <dbReference type="SAM" id="MobiDB-lite"/>
    </source>
</evidence>
<dbReference type="EMBL" id="SWKU01000015">
    <property type="protein sequence ID" value="KAF3000220.1"/>
    <property type="molecule type" value="Genomic_DNA"/>
</dbReference>
<name>A0A9P4TBJ2_CURKU</name>
<feature type="compositionally biased region" description="Acidic residues" evidence="8">
    <location>
        <begin position="2840"/>
        <end position="2852"/>
    </location>
</feature>
<keyword evidence="4" id="KW-0833">Ubl conjugation pathway</keyword>
<gene>
    <name evidence="12" type="ORF">E8E13_007207</name>
</gene>
<evidence type="ECO:0000256" key="4">
    <source>
        <dbReference type="ARBA" id="ARBA00022786"/>
    </source>
</evidence>
<dbReference type="PANTHER" id="PTHR13367:SF34">
    <property type="match status" value="1"/>
</dbReference>
<evidence type="ECO:0000313" key="13">
    <source>
        <dbReference type="Proteomes" id="UP000801428"/>
    </source>
</evidence>